<keyword evidence="1 3" id="KW-0378">Hydrolase</keyword>
<dbReference type="PANTHER" id="PTHR43674">
    <property type="entry name" value="NITRILASE C965.09-RELATED"/>
    <property type="match status" value="1"/>
</dbReference>
<dbReference type="Pfam" id="PF00795">
    <property type="entry name" value="CN_hydrolase"/>
    <property type="match status" value="1"/>
</dbReference>
<proteinExistence type="predicted"/>
<dbReference type="InterPro" id="IPR050345">
    <property type="entry name" value="Aliph_Amidase/BUP"/>
</dbReference>
<dbReference type="InterPro" id="IPR003010">
    <property type="entry name" value="C-N_Hydrolase"/>
</dbReference>
<evidence type="ECO:0000313" key="4">
    <source>
        <dbReference type="Proteomes" id="UP001596473"/>
    </source>
</evidence>
<keyword evidence="4" id="KW-1185">Reference proteome</keyword>
<dbReference type="GO" id="GO:0016787">
    <property type="term" value="F:hydrolase activity"/>
    <property type="evidence" value="ECO:0007669"/>
    <property type="project" value="UniProtKB-KW"/>
</dbReference>
<accession>A0ABW2R298</accession>
<reference evidence="4" key="1">
    <citation type="journal article" date="2019" name="Int. J. Syst. Evol. Microbiol.">
        <title>The Global Catalogue of Microorganisms (GCM) 10K type strain sequencing project: providing services to taxonomists for standard genome sequencing and annotation.</title>
        <authorList>
            <consortium name="The Broad Institute Genomics Platform"/>
            <consortium name="The Broad Institute Genome Sequencing Center for Infectious Disease"/>
            <person name="Wu L."/>
            <person name="Ma J."/>
        </authorList>
    </citation>
    <scope>NUCLEOTIDE SEQUENCE [LARGE SCALE GENOMIC DNA]</scope>
    <source>
        <strain evidence="4">CCUG 62945</strain>
    </source>
</reference>
<dbReference type="SUPFAM" id="SSF56317">
    <property type="entry name" value="Carbon-nitrogen hydrolase"/>
    <property type="match status" value="1"/>
</dbReference>
<dbReference type="InterPro" id="IPR036526">
    <property type="entry name" value="C-N_Hydrolase_sf"/>
</dbReference>
<dbReference type="EMBL" id="JBHTBQ010000033">
    <property type="protein sequence ID" value="MFC7421385.1"/>
    <property type="molecule type" value="Genomic_DNA"/>
</dbReference>
<evidence type="ECO:0000256" key="1">
    <source>
        <dbReference type="ARBA" id="ARBA00022801"/>
    </source>
</evidence>
<dbReference type="RefSeq" id="WP_380188942.1">
    <property type="nucleotide sequence ID" value="NZ_JBHTBQ010000033.1"/>
</dbReference>
<sequence>MNRAHRSPRIAIVQSKMHWRCEENTIAILEDLAQAAEAGAHICVFPELAITGFHRLIKTEAEPLRVEHALRQIRVFCNEKSIACVVGTPTFTQDKPPFNSHIHINELGEIAAVSSKIGLTPTEASFFAAGSSRPIAYLHQTRCTSVLCREVEDLESISTQLTPGICDIIFWPSLIGHAPSNPPDPFEIDYLPMAQQLAKQSAAHLIQCNWPNSLNTPDSSYLGESAVISATGELLFKLPRNQAGMAIFMLGSDQYRWLAREPLKSNPAIAIE</sequence>
<feature type="domain" description="CN hydrolase" evidence="2">
    <location>
        <begin position="8"/>
        <end position="252"/>
    </location>
</feature>
<evidence type="ECO:0000259" key="2">
    <source>
        <dbReference type="PROSITE" id="PS50263"/>
    </source>
</evidence>
<comment type="caution">
    <text evidence="3">The sequence shown here is derived from an EMBL/GenBank/DDBJ whole genome shotgun (WGS) entry which is preliminary data.</text>
</comment>
<name>A0ABW2R298_9NEIS</name>
<dbReference type="Gene3D" id="3.60.110.10">
    <property type="entry name" value="Carbon-nitrogen hydrolase"/>
    <property type="match status" value="1"/>
</dbReference>
<organism evidence="3 4">
    <name type="scientific">Iodobacter arcticus</name>
    <dbReference type="NCBI Taxonomy" id="590593"/>
    <lineage>
        <taxon>Bacteria</taxon>
        <taxon>Pseudomonadati</taxon>
        <taxon>Pseudomonadota</taxon>
        <taxon>Betaproteobacteria</taxon>
        <taxon>Neisseriales</taxon>
        <taxon>Chitinibacteraceae</taxon>
        <taxon>Iodobacter</taxon>
    </lineage>
</organism>
<protein>
    <submittedName>
        <fullName evidence="3">Carbon-nitrogen hydrolase family protein</fullName>
    </submittedName>
</protein>
<dbReference type="Proteomes" id="UP001596473">
    <property type="component" value="Unassembled WGS sequence"/>
</dbReference>
<evidence type="ECO:0000313" key="3">
    <source>
        <dbReference type="EMBL" id="MFC7421385.1"/>
    </source>
</evidence>
<gene>
    <name evidence="3" type="ORF">ACFQNF_16085</name>
</gene>
<dbReference type="PROSITE" id="PS50263">
    <property type="entry name" value="CN_HYDROLASE"/>
    <property type="match status" value="1"/>
</dbReference>
<dbReference type="PANTHER" id="PTHR43674:SF2">
    <property type="entry name" value="BETA-UREIDOPROPIONASE"/>
    <property type="match status" value="1"/>
</dbReference>